<evidence type="ECO:0000256" key="3">
    <source>
        <dbReference type="ARBA" id="ARBA00022729"/>
    </source>
</evidence>
<organism evidence="6 7">
    <name type="scientific">Dethiosulfatarculus sandiegensis</name>
    <dbReference type="NCBI Taxonomy" id="1429043"/>
    <lineage>
        <taxon>Bacteria</taxon>
        <taxon>Pseudomonadati</taxon>
        <taxon>Thermodesulfobacteriota</taxon>
        <taxon>Desulfarculia</taxon>
        <taxon>Desulfarculales</taxon>
        <taxon>Desulfarculaceae</taxon>
        <taxon>Dethiosulfatarculus</taxon>
    </lineage>
</organism>
<dbReference type="GO" id="GO:0030246">
    <property type="term" value="F:carbohydrate binding"/>
    <property type="evidence" value="ECO:0007669"/>
    <property type="project" value="UniProtKB-ARBA"/>
</dbReference>
<protein>
    <submittedName>
        <fullName evidence="6">LacI family transcriptional regulator</fullName>
    </submittedName>
</protein>
<feature type="domain" description="Periplasmic binding protein" evidence="5">
    <location>
        <begin position="32"/>
        <end position="291"/>
    </location>
</feature>
<dbReference type="OrthoDB" id="250606at2"/>
<comment type="caution">
    <text evidence="6">The sequence shown here is derived from an EMBL/GenBank/DDBJ whole genome shotgun (WGS) entry which is preliminary data.</text>
</comment>
<comment type="subcellular location">
    <subcellularLocation>
        <location evidence="1">Cell envelope</location>
    </subcellularLocation>
</comment>
<dbReference type="STRING" id="1429043.X474_16985"/>
<dbReference type="InterPro" id="IPR025997">
    <property type="entry name" value="SBP_2_dom"/>
</dbReference>
<evidence type="ECO:0000256" key="4">
    <source>
        <dbReference type="SAM" id="SignalP"/>
    </source>
</evidence>
<dbReference type="PANTHER" id="PTHR46847">
    <property type="entry name" value="D-ALLOSE-BINDING PERIPLASMIC PROTEIN-RELATED"/>
    <property type="match status" value="1"/>
</dbReference>
<gene>
    <name evidence="6" type="ORF">X474_16985</name>
</gene>
<dbReference type="PATRIC" id="fig|1429043.3.peg.3594"/>
<evidence type="ECO:0000256" key="2">
    <source>
        <dbReference type="ARBA" id="ARBA00007639"/>
    </source>
</evidence>
<dbReference type="GO" id="GO:0030313">
    <property type="term" value="C:cell envelope"/>
    <property type="evidence" value="ECO:0007669"/>
    <property type="project" value="UniProtKB-SubCell"/>
</dbReference>
<dbReference type="SUPFAM" id="SSF53822">
    <property type="entry name" value="Periplasmic binding protein-like I"/>
    <property type="match status" value="1"/>
</dbReference>
<keyword evidence="3 4" id="KW-0732">Signal</keyword>
<dbReference type="InterPro" id="IPR028082">
    <property type="entry name" value="Peripla_BP_I"/>
</dbReference>
<dbReference type="EMBL" id="AZAC01000023">
    <property type="protein sequence ID" value="KIX12745.1"/>
    <property type="molecule type" value="Genomic_DNA"/>
</dbReference>
<name>A0A0D2JTB9_9BACT</name>
<accession>A0A0D2JTB9</accession>
<reference evidence="6 7" key="1">
    <citation type="submission" date="2013-11" db="EMBL/GenBank/DDBJ databases">
        <title>Metagenomic analysis of a methanogenic consortium involved in long chain n-alkane degradation.</title>
        <authorList>
            <person name="Davidova I.A."/>
            <person name="Callaghan A.V."/>
            <person name="Wawrik B."/>
            <person name="Pruitt S."/>
            <person name="Marks C."/>
            <person name="Duncan K.E."/>
            <person name="Suflita J.M."/>
        </authorList>
    </citation>
    <scope>NUCLEOTIDE SEQUENCE [LARGE SCALE GENOMIC DNA]</scope>
    <source>
        <strain evidence="6 7">SPR</strain>
    </source>
</reference>
<dbReference type="Gene3D" id="3.40.50.2300">
    <property type="match status" value="2"/>
</dbReference>
<dbReference type="Proteomes" id="UP000032233">
    <property type="component" value="Unassembled WGS sequence"/>
</dbReference>
<dbReference type="AlphaFoldDB" id="A0A0D2JTB9"/>
<feature type="chain" id="PRO_5002262042" evidence="4">
    <location>
        <begin position="27"/>
        <end position="322"/>
    </location>
</feature>
<feature type="signal peptide" evidence="4">
    <location>
        <begin position="1"/>
        <end position="26"/>
    </location>
</feature>
<dbReference type="PANTHER" id="PTHR46847:SF1">
    <property type="entry name" value="D-ALLOSE-BINDING PERIPLASMIC PROTEIN-RELATED"/>
    <property type="match status" value="1"/>
</dbReference>
<dbReference type="CDD" id="cd01536">
    <property type="entry name" value="PBP1_ABC_sugar_binding-like"/>
    <property type="match status" value="1"/>
</dbReference>
<evidence type="ECO:0000313" key="7">
    <source>
        <dbReference type="Proteomes" id="UP000032233"/>
    </source>
</evidence>
<dbReference type="RefSeq" id="WP_044350118.1">
    <property type="nucleotide sequence ID" value="NZ_AZAC01000023.1"/>
</dbReference>
<comment type="similarity">
    <text evidence="2">Belongs to the bacterial solute-binding protein 2 family.</text>
</comment>
<evidence type="ECO:0000259" key="5">
    <source>
        <dbReference type="Pfam" id="PF13407"/>
    </source>
</evidence>
<proteinExistence type="inferred from homology"/>
<keyword evidence="7" id="KW-1185">Reference proteome</keyword>
<dbReference type="InParanoid" id="A0A0D2JTB9"/>
<evidence type="ECO:0000256" key="1">
    <source>
        <dbReference type="ARBA" id="ARBA00004196"/>
    </source>
</evidence>
<dbReference type="Pfam" id="PF13407">
    <property type="entry name" value="Peripla_BP_4"/>
    <property type="match status" value="1"/>
</dbReference>
<sequence length="322" mass="35022">MSFPRIAAICCLLAAALFLAAPASYAADKTKIGVIAFQMSSETHARTAKAAEKAAKALGWDVTLLNSRGSLTEHAAQLENLIQAKVNGIVVCMGKPVQFDGQFEAAKKAGIPVITVMSGTSPHTLFEITVNEYQVGAQAALYLLGCLNYQGNIMAQRFESHVGCRIRGKLLDVVLSENKAVKVIGNHTMARTKSWREDVKNGMEALILKNQGKFQGIWASFDAQAFIIDDILSQQGIKKGDIALVSIDGGQEVFRRIRDPKSLMTATVAIPFEIMGEKAVESMDQILNHGKTKEDLVQGPYMLLDAVLVDKNNVPEEGKWPF</sequence>
<evidence type="ECO:0000313" key="6">
    <source>
        <dbReference type="EMBL" id="KIX12745.1"/>
    </source>
</evidence>